<sequence length="135" mass="15230">MAKDCNHVFCFAVWGCAVSPTGDKLYRTNSKWHKLLTLTRNGSVLSIFMDPELAWPTCVHVTPAGQVLVCIDTSKIFLHIDNKGSRMLTTLATETDWPQRPFAVIYISNNDSIIVGMWLNDKIRVQSEIAYHSCI</sequence>
<dbReference type="AlphaFoldDB" id="A0A9D4D5Z4"/>
<organism evidence="1 2">
    <name type="scientific">Dreissena polymorpha</name>
    <name type="common">Zebra mussel</name>
    <name type="synonym">Mytilus polymorpha</name>
    <dbReference type="NCBI Taxonomy" id="45954"/>
    <lineage>
        <taxon>Eukaryota</taxon>
        <taxon>Metazoa</taxon>
        <taxon>Spiralia</taxon>
        <taxon>Lophotrochozoa</taxon>
        <taxon>Mollusca</taxon>
        <taxon>Bivalvia</taxon>
        <taxon>Autobranchia</taxon>
        <taxon>Heteroconchia</taxon>
        <taxon>Euheterodonta</taxon>
        <taxon>Imparidentia</taxon>
        <taxon>Neoheterodontei</taxon>
        <taxon>Myida</taxon>
        <taxon>Dreissenoidea</taxon>
        <taxon>Dreissenidae</taxon>
        <taxon>Dreissena</taxon>
    </lineage>
</organism>
<evidence type="ECO:0000313" key="2">
    <source>
        <dbReference type="Proteomes" id="UP000828390"/>
    </source>
</evidence>
<dbReference type="Proteomes" id="UP000828390">
    <property type="component" value="Unassembled WGS sequence"/>
</dbReference>
<dbReference type="EMBL" id="JAIWYP010000011">
    <property type="protein sequence ID" value="KAH3739320.1"/>
    <property type="molecule type" value="Genomic_DNA"/>
</dbReference>
<accession>A0A9D4D5Z4</accession>
<dbReference type="SUPFAM" id="SSF101898">
    <property type="entry name" value="NHL repeat"/>
    <property type="match status" value="1"/>
</dbReference>
<dbReference type="InterPro" id="IPR011042">
    <property type="entry name" value="6-blade_b-propeller_TolB-like"/>
</dbReference>
<comment type="caution">
    <text evidence="1">The sequence shown here is derived from an EMBL/GenBank/DDBJ whole genome shotgun (WGS) entry which is preliminary data.</text>
</comment>
<evidence type="ECO:0000313" key="1">
    <source>
        <dbReference type="EMBL" id="KAH3739320.1"/>
    </source>
</evidence>
<reference evidence="1" key="2">
    <citation type="submission" date="2020-11" db="EMBL/GenBank/DDBJ databases">
        <authorList>
            <person name="McCartney M.A."/>
            <person name="Auch B."/>
            <person name="Kono T."/>
            <person name="Mallez S."/>
            <person name="Becker A."/>
            <person name="Gohl D.M."/>
            <person name="Silverstein K.A.T."/>
            <person name="Koren S."/>
            <person name="Bechman K.B."/>
            <person name="Herman A."/>
            <person name="Abrahante J.E."/>
            <person name="Garbe J."/>
        </authorList>
    </citation>
    <scope>NUCLEOTIDE SEQUENCE</scope>
    <source>
        <strain evidence="1">Duluth1</strain>
        <tissue evidence="1">Whole animal</tissue>
    </source>
</reference>
<dbReference type="Gene3D" id="2.120.10.30">
    <property type="entry name" value="TolB, C-terminal domain"/>
    <property type="match status" value="1"/>
</dbReference>
<name>A0A9D4D5Z4_DREPO</name>
<keyword evidence="2" id="KW-1185">Reference proteome</keyword>
<protein>
    <submittedName>
        <fullName evidence="1">Uncharacterized protein</fullName>
    </submittedName>
</protein>
<reference evidence="1" key="1">
    <citation type="journal article" date="2019" name="bioRxiv">
        <title>The Genome of the Zebra Mussel, Dreissena polymorpha: A Resource for Invasive Species Research.</title>
        <authorList>
            <person name="McCartney M.A."/>
            <person name="Auch B."/>
            <person name="Kono T."/>
            <person name="Mallez S."/>
            <person name="Zhang Y."/>
            <person name="Obille A."/>
            <person name="Becker A."/>
            <person name="Abrahante J.E."/>
            <person name="Garbe J."/>
            <person name="Badalamenti J.P."/>
            <person name="Herman A."/>
            <person name="Mangelson H."/>
            <person name="Liachko I."/>
            <person name="Sullivan S."/>
            <person name="Sone E.D."/>
            <person name="Koren S."/>
            <person name="Silverstein K.A.T."/>
            <person name="Beckman K.B."/>
            <person name="Gohl D.M."/>
        </authorList>
    </citation>
    <scope>NUCLEOTIDE SEQUENCE</scope>
    <source>
        <strain evidence="1">Duluth1</strain>
        <tissue evidence="1">Whole animal</tissue>
    </source>
</reference>
<gene>
    <name evidence="1" type="ORF">DPMN_045970</name>
</gene>
<proteinExistence type="predicted"/>